<dbReference type="PATRIC" id="fig|455.5.peg.2205"/>
<dbReference type="STRING" id="455.Ljam_2092"/>
<dbReference type="Proteomes" id="UP000093336">
    <property type="component" value="Unassembled WGS sequence"/>
</dbReference>
<organism evidence="3 5">
    <name type="scientific">Legionella jamestowniensis</name>
    <dbReference type="NCBI Taxonomy" id="455"/>
    <lineage>
        <taxon>Bacteria</taxon>
        <taxon>Pseudomonadati</taxon>
        <taxon>Pseudomonadota</taxon>
        <taxon>Gammaproteobacteria</taxon>
        <taxon>Legionellales</taxon>
        <taxon>Legionellaceae</taxon>
        <taxon>Legionella</taxon>
    </lineage>
</organism>
<dbReference type="PANTHER" id="PTHR47572:SF4">
    <property type="entry name" value="LACTONASE DRP35"/>
    <property type="match status" value="1"/>
</dbReference>
<dbReference type="GO" id="GO:0016787">
    <property type="term" value="F:hydrolase activity"/>
    <property type="evidence" value="ECO:0007669"/>
    <property type="project" value="UniProtKB-KW"/>
</dbReference>
<proteinExistence type="predicted"/>
<reference evidence="3 5" key="1">
    <citation type="submission" date="2015-11" db="EMBL/GenBank/DDBJ databases">
        <title>Genomic analysis of 38 Legionella species identifies large and diverse effector repertoires.</title>
        <authorList>
            <person name="Burstein D."/>
            <person name="Amaro F."/>
            <person name="Zusman T."/>
            <person name="Lifshitz Z."/>
            <person name="Cohen O."/>
            <person name="Gilbert J.A."/>
            <person name="Pupko T."/>
            <person name="Shuman H.A."/>
            <person name="Segal G."/>
        </authorList>
    </citation>
    <scope>NUCLEOTIDE SEQUENCE [LARGE SCALE GENOMIC DNA]</scope>
    <source>
        <strain evidence="3 5">JA-26-G1-E2</strain>
    </source>
</reference>
<evidence type="ECO:0000259" key="2">
    <source>
        <dbReference type="Pfam" id="PF08450"/>
    </source>
</evidence>
<dbReference type="AlphaFoldDB" id="A0A0W0UK43"/>
<dbReference type="EMBL" id="LYOZ01000003">
    <property type="protein sequence ID" value="OCH99029.1"/>
    <property type="molecule type" value="Genomic_DNA"/>
</dbReference>
<evidence type="ECO:0000313" key="6">
    <source>
        <dbReference type="Proteomes" id="UP000093336"/>
    </source>
</evidence>
<comment type="caution">
    <text evidence="3">The sequence shown here is derived from an EMBL/GenBank/DDBJ whole genome shotgun (WGS) entry which is preliminary data.</text>
</comment>
<evidence type="ECO:0000313" key="3">
    <source>
        <dbReference type="EMBL" id="KTD07897.1"/>
    </source>
</evidence>
<name>A0A0W0UK43_9GAMM</name>
<dbReference type="InterPro" id="IPR051262">
    <property type="entry name" value="SMP-30/CGR1_Lactonase"/>
</dbReference>
<dbReference type="InterPro" id="IPR011042">
    <property type="entry name" value="6-blade_b-propeller_TolB-like"/>
</dbReference>
<accession>A0A0W0UK43</accession>
<feature type="domain" description="SMP-30/Gluconolactonase/LRE-like region" evidence="2">
    <location>
        <begin position="15"/>
        <end position="271"/>
    </location>
</feature>
<evidence type="ECO:0000313" key="4">
    <source>
        <dbReference type="EMBL" id="OCH99029.1"/>
    </source>
</evidence>
<sequence>MNRLYTALFLEGFQFTEGVRWHNNNLWFCDLWGNTVYCFSEKAELIEKIAVDTPVGLGWLSDGSLLITSLKNRELLKYNNNGLSLYQSLAMAAPGYCHDFVVSKNDTIYLSASGFYPAHQVKPVKSTVLMITPEHEVKVAATNVGYPNGIVITPDNKHLIVAETFAATVSIFDIDKNHTLVNQRPWVKFDNLGFQVSFDENGVPEDLNRHYPDGISFDEKQNAVWIASPGKNEVLCIGANSDCLANIKTLYAPFDCALGGKDNKTMFIASTDNSQKQKPGKIEKVIFE</sequence>
<dbReference type="PANTHER" id="PTHR47572">
    <property type="entry name" value="LIPOPROTEIN-RELATED"/>
    <property type="match status" value="1"/>
</dbReference>
<reference evidence="4 6" key="2">
    <citation type="submission" date="2016-05" db="EMBL/GenBank/DDBJ databases">
        <authorList>
            <person name="Prochazka B."/>
            <person name="Indra A."/>
            <person name="Hasenberger P."/>
            <person name="Blaschitz M."/>
            <person name="Wagner L."/>
            <person name="Wewalka G."/>
            <person name="Sorschag S."/>
            <person name="Schmid D."/>
            <person name="Ruppitsch W."/>
        </authorList>
    </citation>
    <scope>NUCLEOTIDE SEQUENCE [LARGE SCALE GENOMIC DNA]</scope>
    <source>
        <strain evidence="4 6">974010_12</strain>
    </source>
</reference>
<dbReference type="Gene3D" id="2.120.10.30">
    <property type="entry name" value="TolB, C-terminal domain"/>
    <property type="match status" value="1"/>
</dbReference>
<dbReference type="Proteomes" id="UP000054715">
    <property type="component" value="Unassembled WGS sequence"/>
</dbReference>
<keyword evidence="1" id="KW-0378">Hydrolase</keyword>
<dbReference type="InterPro" id="IPR013658">
    <property type="entry name" value="SGL"/>
</dbReference>
<dbReference type="OrthoDB" id="241638at2"/>
<dbReference type="EMBL" id="LNYG01000013">
    <property type="protein sequence ID" value="KTD07897.1"/>
    <property type="molecule type" value="Genomic_DNA"/>
</dbReference>
<protein>
    <submittedName>
        <fullName evidence="3">SMP-30/Gluconolaconase/LRE-like region</fullName>
    </submittedName>
</protein>
<gene>
    <name evidence="4" type="ORF">A8135_09800</name>
    <name evidence="3" type="ORF">Ljam_2092</name>
</gene>
<evidence type="ECO:0000256" key="1">
    <source>
        <dbReference type="ARBA" id="ARBA00022801"/>
    </source>
</evidence>
<keyword evidence="6" id="KW-1185">Reference proteome</keyword>
<evidence type="ECO:0000313" key="5">
    <source>
        <dbReference type="Proteomes" id="UP000054715"/>
    </source>
</evidence>
<dbReference type="RefSeq" id="WP_058449973.1">
    <property type="nucleotide sequence ID" value="NZ_CAAAJF010000002.1"/>
</dbReference>
<dbReference type="SUPFAM" id="SSF63829">
    <property type="entry name" value="Calcium-dependent phosphotriesterase"/>
    <property type="match status" value="1"/>
</dbReference>
<dbReference type="Pfam" id="PF08450">
    <property type="entry name" value="SGL"/>
    <property type="match status" value="1"/>
</dbReference>